<dbReference type="Gene3D" id="3.40.50.720">
    <property type="entry name" value="NAD(P)-binding Rossmann-like Domain"/>
    <property type="match status" value="1"/>
</dbReference>
<dbReference type="GO" id="GO:0005737">
    <property type="term" value="C:cytoplasm"/>
    <property type="evidence" value="ECO:0007669"/>
    <property type="project" value="TreeGrafter"/>
</dbReference>
<dbReference type="PANTHER" id="PTHR14097">
    <property type="entry name" value="OXIDOREDUCTASE HTATIP2"/>
    <property type="match status" value="1"/>
</dbReference>
<comment type="caution">
    <text evidence="2">The sequence shown here is derived from an EMBL/GenBank/DDBJ whole genome shotgun (WGS) entry which is preliminary data.</text>
</comment>
<dbReference type="EMBL" id="JADWYR010000001">
    <property type="protein sequence ID" value="MBG9374638.1"/>
    <property type="molecule type" value="Genomic_DNA"/>
</dbReference>
<name>A0A931GV08_9BACT</name>
<proteinExistence type="predicted"/>
<dbReference type="GO" id="GO:0051170">
    <property type="term" value="P:import into nucleus"/>
    <property type="evidence" value="ECO:0007669"/>
    <property type="project" value="TreeGrafter"/>
</dbReference>
<evidence type="ECO:0000313" key="3">
    <source>
        <dbReference type="Proteomes" id="UP000628448"/>
    </source>
</evidence>
<feature type="domain" description="NAD(P)-binding" evidence="1">
    <location>
        <begin position="7"/>
        <end position="117"/>
    </location>
</feature>
<dbReference type="AlphaFoldDB" id="A0A931GV08"/>
<organism evidence="2 3">
    <name type="scientific">Panacibacter microcysteis</name>
    <dbReference type="NCBI Taxonomy" id="2793269"/>
    <lineage>
        <taxon>Bacteria</taxon>
        <taxon>Pseudomonadati</taxon>
        <taxon>Bacteroidota</taxon>
        <taxon>Chitinophagia</taxon>
        <taxon>Chitinophagales</taxon>
        <taxon>Chitinophagaceae</taxon>
        <taxon>Panacibacter</taxon>
    </lineage>
</organism>
<protein>
    <submittedName>
        <fullName evidence="2">NAD(P)H-binding protein</fullName>
    </submittedName>
</protein>
<evidence type="ECO:0000313" key="2">
    <source>
        <dbReference type="EMBL" id="MBG9374638.1"/>
    </source>
</evidence>
<dbReference type="InterPro" id="IPR036291">
    <property type="entry name" value="NAD(P)-bd_dom_sf"/>
</dbReference>
<accession>A0A931GV08</accession>
<gene>
    <name evidence="2" type="ORF">I5907_00200</name>
</gene>
<keyword evidence="3" id="KW-1185">Reference proteome</keyword>
<dbReference type="InterPro" id="IPR016040">
    <property type="entry name" value="NAD(P)-bd_dom"/>
</dbReference>
<dbReference type="SUPFAM" id="SSF51735">
    <property type="entry name" value="NAD(P)-binding Rossmann-fold domains"/>
    <property type="match status" value="1"/>
</dbReference>
<reference evidence="2" key="1">
    <citation type="submission" date="2020-11" db="EMBL/GenBank/DDBJ databases">
        <title>Bacterial whole genome sequence for Panacibacter sp. DH6.</title>
        <authorList>
            <person name="Le V."/>
            <person name="Ko S."/>
            <person name="Ahn C.-Y."/>
            <person name="Oh H.-M."/>
        </authorList>
    </citation>
    <scope>NUCLEOTIDE SEQUENCE</scope>
    <source>
        <strain evidence="2">DH6</strain>
    </source>
</reference>
<evidence type="ECO:0000259" key="1">
    <source>
        <dbReference type="Pfam" id="PF13460"/>
    </source>
</evidence>
<dbReference type="Proteomes" id="UP000628448">
    <property type="component" value="Unassembled WGS sequence"/>
</dbReference>
<sequence length="212" mass="23046">MKALVIGATGATGRDLVNILLNDPAYTAVVIFVRRSTGIVHHKLSEVITDFSNLLNISSAVNGDVWFSVLGTTLKVAGTKEKQWQIDHDIPLNFATIAKQNGVKKGVLLSAWGAAATSNIFYSKMKGRLEDAIAGLSFEALIIFRPGLLLRENTDRTGERVSAAVLKFFNGIGLFQKFKPLPTTVLAAKLAKAPKKILQGKHIIALKEIFDF</sequence>
<dbReference type="RefSeq" id="WP_196988737.1">
    <property type="nucleotide sequence ID" value="NZ_JADWYR010000001.1"/>
</dbReference>
<dbReference type="PANTHER" id="PTHR14097:SF7">
    <property type="entry name" value="OXIDOREDUCTASE HTATIP2"/>
    <property type="match status" value="1"/>
</dbReference>
<dbReference type="Pfam" id="PF13460">
    <property type="entry name" value="NAD_binding_10"/>
    <property type="match status" value="1"/>
</dbReference>